<reference evidence="1" key="1">
    <citation type="submission" date="2020-03" db="EMBL/GenBank/DDBJ databases">
        <title>The deep terrestrial virosphere.</title>
        <authorList>
            <person name="Holmfeldt K."/>
            <person name="Nilsson E."/>
            <person name="Simone D."/>
            <person name="Lopez-Fernandez M."/>
            <person name="Wu X."/>
            <person name="de Brujin I."/>
            <person name="Lundin D."/>
            <person name="Andersson A."/>
            <person name="Bertilsson S."/>
            <person name="Dopson M."/>
        </authorList>
    </citation>
    <scope>NUCLEOTIDE SEQUENCE</scope>
    <source>
        <strain evidence="1">MM415A02270</strain>
    </source>
</reference>
<accession>A0A6M3JUJ6</accession>
<protein>
    <submittedName>
        <fullName evidence="1">Putative lectin/glucanase superfamily protein</fullName>
    </submittedName>
</protein>
<dbReference type="EMBL" id="MT142048">
    <property type="protein sequence ID" value="QJA73719.1"/>
    <property type="molecule type" value="Genomic_DNA"/>
</dbReference>
<keyword evidence="1" id="KW-0430">Lectin</keyword>
<evidence type="ECO:0000313" key="1">
    <source>
        <dbReference type="EMBL" id="QJA73719.1"/>
    </source>
</evidence>
<dbReference type="SUPFAM" id="SSF49899">
    <property type="entry name" value="Concanavalin A-like lectins/glucanases"/>
    <property type="match status" value="1"/>
</dbReference>
<dbReference type="GO" id="GO:0030246">
    <property type="term" value="F:carbohydrate binding"/>
    <property type="evidence" value="ECO:0007669"/>
    <property type="project" value="UniProtKB-KW"/>
</dbReference>
<dbReference type="AlphaFoldDB" id="A0A6M3JUJ6"/>
<proteinExistence type="predicted"/>
<gene>
    <name evidence="1" type="ORF">MM415A02270_0003</name>
</gene>
<dbReference type="Pfam" id="PF13385">
    <property type="entry name" value="Laminin_G_3"/>
    <property type="match status" value="1"/>
</dbReference>
<dbReference type="InterPro" id="IPR013320">
    <property type="entry name" value="ConA-like_dom_sf"/>
</dbReference>
<sequence length="235" mass="25541">MKTRGLVFESLDLRGGASPNDSTLFDRSRDKNHGTLVNTDYQQENSGLWTLRYDGTAYVNIGVVLPELANTKKGTWMTWVKLDDATPATSANIITFGDTSASEYILMQITTPGLLYCALNIAGVGQWRLDTDASVISDYTWVHLALIQDGVAPVLLVNGEAVAQAFVLATNTTAWFADCAGIDNGRIGCFNYNAGGNIAFITNGNTSHTKIFNYALDKSDADGYFQEHMGLFEKG</sequence>
<organism evidence="1">
    <name type="scientific">viral metagenome</name>
    <dbReference type="NCBI Taxonomy" id="1070528"/>
    <lineage>
        <taxon>unclassified sequences</taxon>
        <taxon>metagenomes</taxon>
        <taxon>organismal metagenomes</taxon>
    </lineage>
</organism>
<name>A0A6M3JUJ6_9ZZZZ</name>
<dbReference type="Gene3D" id="2.60.120.200">
    <property type="match status" value="1"/>
</dbReference>